<sequence>MVAYCGKDCQTAHWPTHRNDCRSPLMSENWKPLYHRERRTPDSSITDSLSKDILWDDVPAIDVIRLSNNEGTEFQGPMNLLFAASGDMRSAILSIVNLPQNYCGSLSIVLNDEDIAIVARNVIFLLVFFVEDDPFQAAEHVIHIWYSTLVTDTCYSMLLRKVKPLVQEVCDRISQRPGLANIGKTWGFGERSLRVVLTRDNWFLLLSYFDVPSGLEGASADRVRKRFTLAPERVDITEERMVLRTSSGRLGTHKFLRDGMLLPFSQSREGYAIPNPTFFHSSEWVIDDRVFPLCGWSPQPILEVEIGPAKNDMYGKLYHYLRQLFVNFHYRLRHLRVGFEMLRLSARLLPSFVGGTRFDRIDMKNICDNSFLGIGPELNTFGPLLQPVTVNQHATLIAYFVRTVLQTSNKFIEVIAPRNGNERDVEDMIGRAQQYVPELDREDAVNGAKLLVAMMLLNDTNWVFDRYMEQHGFSTATADAGLRMKPANTIIERRPMKISPDRRPPEEVKEEFEQLIASTHSGDVRYVEWKVGSVVDVEDVD</sequence>
<dbReference type="Proteomes" id="UP001497680">
    <property type="component" value="Unassembled WGS sequence"/>
</dbReference>
<gene>
    <name evidence="1" type="ORF">F4821DRAFT_229096</name>
</gene>
<name>A0ACC0DCE8_9PEZI</name>
<evidence type="ECO:0000313" key="2">
    <source>
        <dbReference type="Proteomes" id="UP001497680"/>
    </source>
</evidence>
<evidence type="ECO:0000313" key="1">
    <source>
        <dbReference type="EMBL" id="KAI6090337.1"/>
    </source>
</evidence>
<accession>A0ACC0DCE8</accession>
<proteinExistence type="predicted"/>
<keyword evidence="2" id="KW-1185">Reference proteome</keyword>
<reference evidence="1 2" key="1">
    <citation type="journal article" date="2022" name="New Phytol.">
        <title>Ecological generalism drives hyperdiversity of secondary metabolite gene clusters in xylarialean endophytes.</title>
        <authorList>
            <person name="Franco M.E.E."/>
            <person name="Wisecaver J.H."/>
            <person name="Arnold A.E."/>
            <person name="Ju Y.M."/>
            <person name="Slot J.C."/>
            <person name="Ahrendt S."/>
            <person name="Moore L.P."/>
            <person name="Eastman K.E."/>
            <person name="Scott K."/>
            <person name="Konkel Z."/>
            <person name="Mondo S.J."/>
            <person name="Kuo A."/>
            <person name="Hayes R.D."/>
            <person name="Haridas S."/>
            <person name="Andreopoulos B."/>
            <person name="Riley R."/>
            <person name="LaButti K."/>
            <person name="Pangilinan J."/>
            <person name="Lipzen A."/>
            <person name="Amirebrahimi M."/>
            <person name="Yan J."/>
            <person name="Adam C."/>
            <person name="Keymanesh K."/>
            <person name="Ng V."/>
            <person name="Louie K."/>
            <person name="Northen T."/>
            <person name="Drula E."/>
            <person name="Henrissat B."/>
            <person name="Hsieh H.M."/>
            <person name="Youens-Clark K."/>
            <person name="Lutzoni F."/>
            <person name="Miadlikowska J."/>
            <person name="Eastwood D.C."/>
            <person name="Hamelin R.C."/>
            <person name="Grigoriev I.V."/>
            <person name="U'Ren J.M."/>
        </authorList>
    </citation>
    <scope>NUCLEOTIDE SEQUENCE [LARGE SCALE GENOMIC DNA]</scope>
    <source>
        <strain evidence="1 2">ER1909</strain>
    </source>
</reference>
<organism evidence="1 2">
    <name type="scientific">Hypoxylon rubiginosum</name>
    <dbReference type="NCBI Taxonomy" id="110542"/>
    <lineage>
        <taxon>Eukaryota</taxon>
        <taxon>Fungi</taxon>
        <taxon>Dikarya</taxon>
        <taxon>Ascomycota</taxon>
        <taxon>Pezizomycotina</taxon>
        <taxon>Sordariomycetes</taxon>
        <taxon>Xylariomycetidae</taxon>
        <taxon>Xylariales</taxon>
        <taxon>Hypoxylaceae</taxon>
        <taxon>Hypoxylon</taxon>
    </lineage>
</organism>
<protein>
    <submittedName>
        <fullName evidence="1">Uncharacterized protein</fullName>
    </submittedName>
</protein>
<comment type="caution">
    <text evidence="1">The sequence shown here is derived from an EMBL/GenBank/DDBJ whole genome shotgun (WGS) entry which is preliminary data.</text>
</comment>
<dbReference type="EMBL" id="MU394291">
    <property type="protein sequence ID" value="KAI6090337.1"/>
    <property type="molecule type" value="Genomic_DNA"/>
</dbReference>